<comment type="caution">
    <text evidence="3">The sequence shown here is derived from an EMBL/GenBank/DDBJ whole genome shotgun (WGS) entry which is preliminary data.</text>
</comment>
<protein>
    <recommendedName>
        <fullName evidence="5">ATP-binding protein</fullName>
    </recommendedName>
</protein>
<accession>A0ABT8W5X1</accession>
<evidence type="ECO:0000313" key="3">
    <source>
        <dbReference type="EMBL" id="MDO5968472.1"/>
    </source>
</evidence>
<evidence type="ECO:0000256" key="1">
    <source>
        <dbReference type="SAM" id="Coils"/>
    </source>
</evidence>
<dbReference type="EMBL" id="JAUOEK010000028">
    <property type="protein sequence ID" value="MDO5968472.1"/>
    <property type="molecule type" value="Genomic_DNA"/>
</dbReference>
<feature type="compositionally biased region" description="Basic and acidic residues" evidence="2">
    <location>
        <begin position="465"/>
        <end position="478"/>
    </location>
</feature>
<evidence type="ECO:0000313" key="4">
    <source>
        <dbReference type="Proteomes" id="UP001176883"/>
    </source>
</evidence>
<proteinExistence type="predicted"/>
<evidence type="ECO:0008006" key="5">
    <source>
        <dbReference type="Google" id="ProtNLM"/>
    </source>
</evidence>
<name>A0ABT8W5X1_9FLAO</name>
<reference evidence="3" key="1">
    <citation type="submission" date="2023-07" db="EMBL/GenBank/DDBJ databases">
        <title>Two novel species in the genus Flavivirga.</title>
        <authorList>
            <person name="Kwon K."/>
        </authorList>
    </citation>
    <scope>NUCLEOTIDE SEQUENCE</scope>
    <source>
        <strain evidence="3">KCTC 52353</strain>
    </source>
</reference>
<sequence>MEKDLRKVLTYIEENIRVLEQTTMEYLDPKNHINRLNSRQNQVIFGRRGSGKSLLLKSLRKNDLDSKVYISINIEDFKDISFPNSISQVLINVIKNIHSEVKGNYNIFQFSNWHKQRKLLKRYDNYIDQLNRKISEPDTFNESIREKQASKISGEMSSGFKSTTSKVASEVADEFETSREILKDKLNELKNEITNFKELIEETTAFLNKDIYLIFDDFYFIRKQEQPFFIDFFHRISKNTRLYLKVATIKHRSSLYIQTDTYVGVEIGHDIQALSLDYTLDDFNGLVSFMRSLLEHINNKVGVVINYYNVLTNNAFRFLCLASGGVPRDFLSLFINLGDKMQSDGKNISKPNVIDCSIENLPNKMEAFKTDTADEKAILEHYLQYVKEEIINNKRINAFLVSNNDVLKYPKINQAIKELVDLRLFHLVNSNISSAPSDGFRYSAYMIDISLFPNANPRNFTQIEPGERDNRSREDKLRSSPKLNLENFKNHIIGLNLEKDIVVAQE</sequence>
<dbReference type="RefSeq" id="WP_303276152.1">
    <property type="nucleotide sequence ID" value="NZ_JAUOEK010000028.1"/>
</dbReference>
<dbReference type="InterPro" id="IPR027417">
    <property type="entry name" value="P-loop_NTPase"/>
</dbReference>
<feature type="region of interest" description="Disordered" evidence="2">
    <location>
        <begin position="460"/>
        <end position="480"/>
    </location>
</feature>
<dbReference type="Proteomes" id="UP001176883">
    <property type="component" value="Unassembled WGS sequence"/>
</dbReference>
<organism evidence="3 4">
    <name type="scientific">Flavivirga aquimarina</name>
    <dbReference type="NCBI Taxonomy" id="2027862"/>
    <lineage>
        <taxon>Bacteria</taxon>
        <taxon>Pseudomonadati</taxon>
        <taxon>Bacteroidota</taxon>
        <taxon>Flavobacteriia</taxon>
        <taxon>Flavobacteriales</taxon>
        <taxon>Flavobacteriaceae</taxon>
        <taxon>Flavivirga</taxon>
    </lineage>
</organism>
<gene>
    <name evidence="3" type="ORF">Q4Q35_01505</name>
</gene>
<keyword evidence="4" id="KW-1185">Reference proteome</keyword>
<keyword evidence="1" id="KW-0175">Coiled coil</keyword>
<evidence type="ECO:0000256" key="2">
    <source>
        <dbReference type="SAM" id="MobiDB-lite"/>
    </source>
</evidence>
<dbReference type="SUPFAM" id="SSF52540">
    <property type="entry name" value="P-loop containing nucleoside triphosphate hydrolases"/>
    <property type="match status" value="1"/>
</dbReference>
<feature type="coiled-coil region" evidence="1">
    <location>
        <begin position="172"/>
        <end position="206"/>
    </location>
</feature>